<keyword evidence="1" id="KW-0812">Transmembrane</keyword>
<proteinExistence type="predicted"/>
<dbReference type="AlphaFoldDB" id="A0A0Q0NFB2"/>
<reference evidence="2 3" key="1">
    <citation type="journal article" date="2015" name="Genome Biol. Evol.">
        <title>The Dynamics of Genetic Interactions between Vibrio metoecus and Vibrio cholerae, Two Close Relatives Co-Occurring in the Environment.</title>
        <authorList>
            <person name="Orata F.D."/>
            <person name="Kirchberger P.C."/>
            <person name="Meheust R."/>
            <person name="Barlow E.J."/>
            <person name="Tarr C.L."/>
            <person name="Boucher Y."/>
        </authorList>
    </citation>
    <scope>NUCLEOTIDE SEQUENCE [LARGE SCALE GENOMIC DNA]</scope>
    <source>
        <strain evidence="2 3">08-2459</strain>
    </source>
</reference>
<accession>A0A0Q0NFB2</accession>
<keyword evidence="1" id="KW-1133">Transmembrane helix</keyword>
<evidence type="ECO:0000313" key="3">
    <source>
        <dbReference type="Proteomes" id="UP000053724"/>
    </source>
</evidence>
<dbReference type="Proteomes" id="UP000053724">
    <property type="component" value="Unassembled WGS sequence"/>
</dbReference>
<dbReference type="Gene3D" id="3.30.450.20">
    <property type="entry name" value="PAS domain"/>
    <property type="match status" value="1"/>
</dbReference>
<comment type="caution">
    <text evidence="2">The sequence shown here is derived from an EMBL/GenBank/DDBJ whole genome shotgun (WGS) entry which is preliminary data.</text>
</comment>
<keyword evidence="1" id="KW-0472">Membrane</keyword>
<feature type="transmembrane region" description="Helical" evidence="1">
    <location>
        <begin position="12"/>
        <end position="38"/>
    </location>
</feature>
<dbReference type="EMBL" id="LCUF01000001">
    <property type="protein sequence ID" value="KQA24615.1"/>
    <property type="molecule type" value="Genomic_DNA"/>
</dbReference>
<organism evidence="2 3">
    <name type="scientific">Vibrio metoecus</name>
    <dbReference type="NCBI Taxonomy" id="1481663"/>
    <lineage>
        <taxon>Bacteria</taxon>
        <taxon>Pseudomonadati</taxon>
        <taxon>Pseudomonadota</taxon>
        <taxon>Gammaproteobacteria</taxon>
        <taxon>Vibrionales</taxon>
        <taxon>Vibrionaceae</taxon>
        <taxon>Vibrio</taxon>
    </lineage>
</organism>
<protein>
    <recommendedName>
        <fullName evidence="4">Chemotaxis protein</fullName>
    </recommendedName>
</protein>
<name>A0A0Q0NFB2_VIBMT</name>
<evidence type="ECO:0008006" key="4">
    <source>
        <dbReference type="Google" id="ProtNLM"/>
    </source>
</evidence>
<dbReference type="PATRIC" id="fig|1481663.8.peg.144"/>
<evidence type="ECO:0000313" key="2">
    <source>
        <dbReference type="EMBL" id="KQA24615.1"/>
    </source>
</evidence>
<sequence length="235" mass="26942">MSVKRQIKKISIKYKVGSLFLIATTLTALVAISLQFYFGKQESQEKVLSKLTMASTVIGEHVNEIALRASNNVRILNNISIVDGQKFSQNQVLEIFVEILRHNPLFYSIYYGKENEDFYQIIKLDSFANIRQSMNASEDERWVVVNIHGYGDKRTRMTHYFNEQLVLTRSMSEPSGYFPTQRPWYVMAKANEVNKTEPYLFQHLKVTGQTYSMMSKDAVIGIDIVLSSMASKIGV</sequence>
<evidence type="ECO:0000256" key="1">
    <source>
        <dbReference type="SAM" id="Phobius"/>
    </source>
</evidence>
<gene>
    <name evidence="2" type="ORF">AAY55_00455</name>
</gene>